<dbReference type="EMBL" id="UGQA01000001">
    <property type="protein sequence ID" value="STY95077.1"/>
    <property type="molecule type" value="Genomic_DNA"/>
</dbReference>
<reference evidence="3 4" key="1">
    <citation type="submission" date="2018-06" db="EMBL/GenBank/DDBJ databases">
        <authorList>
            <consortium name="Pathogen Informatics"/>
            <person name="Doyle S."/>
        </authorList>
    </citation>
    <scope>NUCLEOTIDE SEQUENCE [LARGE SCALE GENOMIC DNA]</scope>
    <source>
        <strain evidence="3 4">NCTC11091</strain>
    </source>
</reference>
<sequence length="88" mass="9611">MRILVAVLMMGLTAGAQARVKCSQFATQAEAQAYMQKHGARYLDRDHDGIACEHLTGGKQKAAKLSKRRASKTVQPSVVRTVNNPMGR</sequence>
<dbReference type="Pfam" id="PF05901">
    <property type="entry name" value="Excalibur"/>
    <property type="match status" value="1"/>
</dbReference>
<dbReference type="RefSeq" id="WP_067056295.1">
    <property type="nucleotide sequence ID" value="NZ_MXAO01000048.1"/>
</dbReference>
<accession>A0A378Q7A1</accession>
<evidence type="ECO:0000256" key="1">
    <source>
        <dbReference type="SAM" id="SignalP"/>
    </source>
</evidence>
<dbReference type="SMART" id="SM00894">
    <property type="entry name" value="Excalibur"/>
    <property type="match status" value="1"/>
</dbReference>
<dbReference type="InterPro" id="IPR008613">
    <property type="entry name" value="Excalibur_Ca-bd_domain"/>
</dbReference>
<keyword evidence="1" id="KW-0732">Signal</keyword>
<evidence type="ECO:0000313" key="3">
    <source>
        <dbReference type="EMBL" id="STY95077.1"/>
    </source>
</evidence>
<name>A0A378Q7A1_9GAMM</name>
<proteinExistence type="predicted"/>
<protein>
    <submittedName>
        <fullName evidence="3">Excalibur calcium-binding domain</fullName>
    </submittedName>
</protein>
<dbReference type="Proteomes" id="UP000255193">
    <property type="component" value="Unassembled WGS sequence"/>
</dbReference>
<feature type="signal peptide" evidence="1">
    <location>
        <begin position="1"/>
        <end position="18"/>
    </location>
</feature>
<feature type="chain" id="PRO_5016762820" evidence="1">
    <location>
        <begin position="19"/>
        <end position="88"/>
    </location>
</feature>
<organism evidence="3 4">
    <name type="scientific">Faucicola atlantae</name>
    <dbReference type="NCBI Taxonomy" id="34059"/>
    <lineage>
        <taxon>Bacteria</taxon>
        <taxon>Pseudomonadati</taxon>
        <taxon>Pseudomonadota</taxon>
        <taxon>Gammaproteobacteria</taxon>
        <taxon>Moraxellales</taxon>
        <taxon>Moraxellaceae</taxon>
        <taxon>Faucicola</taxon>
    </lineage>
</organism>
<evidence type="ECO:0000259" key="2">
    <source>
        <dbReference type="SMART" id="SM00894"/>
    </source>
</evidence>
<feature type="domain" description="Excalibur calcium-binding" evidence="2">
    <location>
        <begin position="18"/>
        <end position="53"/>
    </location>
</feature>
<evidence type="ECO:0000313" key="4">
    <source>
        <dbReference type="Proteomes" id="UP000255193"/>
    </source>
</evidence>
<dbReference type="AlphaFoldDB" id="A0A378Q7A1"/>
<gene>
    <name evidence="3" type="ORF">NCTC11091_00862</name>
</gene>